<accession>A0A8S1C552</accession>
<dbReference type="Gene3D" id="2.30.29.30">
    <property type="entry name" value="Pleckstrin-homology domain (PH domain)/Phosphotyrosine-binding domain (PTB)"/>
    <property type="match status" value="1"/>
</dbReference>
<keyword evidence="4" id="KW-1185">Reference proteome</keyword>
<name>A0A8S1C552_9INSE</name>
<feature type="region of interest" description="Disordered" evidence="1">
    <location>
        <begin position="222"/>
        <end position="243"/>
    </location>
</feature>
<sequence>MQQQNNLRLNRLSLPPQLAPEAVQRSPTLARVHRATLKLEEPHLFNFTIDDEDEEEDVKPPVPEDASSANSASETTLIKGPLITPVQGIFFKSWKERYFLLTRDFLSCFKMTARGPSTMGAFLFKIRLAEIKSVEWSNSRSDALGTITLNLGPVLVSPVDEISRPEFKKGPCMNLSEESKRPPIQLRAPQGVKEAVLYDWFETIEEAIETSKLRRAARSASFGSNCSKKKPGTPIVSQHSLRI</sequence>
<reference evidence="3 4" key="1">
    <citation type="submission" date="2020-04" db="EMBL/GenBank/DDBJ databases">
        <authorList>
            <person name="Alioto T."/>
            <person name="Alioto T."/>
            <person name="Gomez Garrido J."/>
        </authorList>
    </citation>
    <scope>NUCLEOTIDE SEQUENCE [LARGE SCALE GENOMIC DNA]</scope>
</reference>
<feature type="region of interest" description="Disordered" evidence="1">
    <location>
        <begin position="50"/>
        <end position="73"/>
    </location>
</feature>
<dbReference type="InterPro" id="IPR011993">
    <property type="entry name" value="PH-like_dom_sf"/>
</dbReference>
<evidence type="ECO:0000259" key="2">
    <source>
        <dbReference type="PROSITE" id="PS50003"/>
    </source>
</evidence>
<dbReference type="Proteomes" id="UP000494165">
    <property type="component" value="Unassembled WGS sequence"/>
</dbReference>
<evidence type="ECO:0000256" key="1">
    <source>
        <dbReference type="SAM" id="MobiDB-lite"/>
    </source>
</evidence>
<dbReference type="SUPFAM" id="SSF50729">
    <property type="entry name" value="PH domain-like"/>
    <property type="match status" value="1"/>
</dbReference>
<organism evidence="3 4">
    <name type="scientific">Cloeon dipterum</name>
    <dbReference type="NCBI Taxonomy" id="197152"/>
    <lineage>
        <taxon>Eukaryota</taxon>
        <taxon>Metazoa</taxon>
        <taxon>Ecdysozoa</taxon>
        <taxon>Arthropoda</taxon>
        <taxon>Hexapoda</taxon>
        <taxon>Insecta</taxon>
        <taxon>Pterygota</taxon>
        <taxon>Palaeoptera</taxon>
        <taxon>Ephemeroptera</taxon>
        <taxon>Pisciforma</taxon>
        <taxon>Baetidae</taxon>
        <taxon>Cloeon</taxon>
    </lineage>
</organism>
<evidence type="ECO:0000313" key="3">
    <source>
        <dbReference type="EMBL" id="CAB3363241.1"/>
    </source>
</evidence>
<dbReference type="OrthoDB" id="8196563at2759"/>
<feature type="domain" description="PH" evidence="2">
    <location>
        <begin position="75"/>
        <end position="209"/>
    </location>
</feature>
<dbReference type="AlphaFoldDB" id="A0A8S1C552"/>
<gene>
    <name evidence="3" type="ORF">CLODIP_2_CD14777</name>
</gene>
<dbReference type="InterPro" id="IPR001849">
    <property type="entry name" value="PH_domain"/>
</dbReference>
<evidence type="ECO:0000313" key="4">
    <source>
        <dbReference type="Proteomes" id="UP000494165"/>
    </source>
</evidence>
<dbReference type="PROSITE" id="PS50003">
    <property type="entry name" value="PH_DOMAIN"/>
    <property type="match status" value="1"/>
</dbReference>
<comment type="caution">
    <text evidence="3">The sequence shown here is derived from an EMBL/GenBank/DDBJ whole genome shotgun (WGS) entry which is preliminary data.</text>
</comment>
<protein>
    <recommendedName>
        <fullName evidence="2">PH domain-containing protein</fullName>
    </recommendedName>
</protein>
<dbReference type="EMBL" id="CADEPI010000011">
    <property type="protein sequence ID" value="CAB3363241.1"/>
    <property type="molecule type" value="Genomic_DNA"/>
</dbReference>
<dbReference type="SMART" id="SM00233">
    <property type="entry name" value="PH"/>
    <property type="match status" value="1"/>
</dbReference>
<proteinExistence type="predicted"/>